<dbReference type="InterPro" id="IPR050179">
    <property type="entry name" value="Trans_hexapeptide_repeat"/>
</dbReference>
<dbReference type="RefSeq" id="WP_259428869.1">
    <property type="nucleotide sequence ID" value="NZ_JANWTC010000019.1"/>
</dbReference>
<dbReference type="InterPro" id="IPR020019">
    <property type="entry name" value="AcTrfase_PglD-like"/>
</dbReference>
<name>A0ABT2FZZ1_9CORY</name>
<dbReference type="InterPro" id="IPR018357">
    <property type="entry name" value="Hexapep_transf_CS"/>
</dbReference>
<accession>A0ABT2FZZ1</accession>
<dbReference type="PANTHER" id="PTHR43300">
    <property type="entry name" value="ACETYLTRANSFERASE"/>
    <property type="match status" value="1"/>
</dbReference>
<keyword evidence="5" id="KW-1185">Reference proteome</keyword>
<evidence type="ECO:0000313" key="4">
    <source>
        <dbReference type="EMBL" id="MCS5480811.1"/>
    </source>
</evidence>
<proteinExistence type="predicted"/>
<dbReference type="PROSITE" id="PS00101">
    <property type="entry name" value="HEXAPEP_TRANSFERASES"/>
    <property type="match status" value="1"/>
</dbReference>
<dbReference type="Pfam" id="PF17836">
    <property type="entry name" value="PglD_N"/>
    <property type="match status" value="1"/>
</dbReference>
<dbReference type="SUPFAM" id="SSF51161">
    <property type="entry name" value="Trimeric LpxA-like enzymes"/>
    <property type="match status" value="1"/>
</dbReference>
<comment type="caution">
    <text evidence="4">The sequence shown here is derived from an EMBL/GenBank/DDBJ whole genome shotgun (WGS) entry which is preliminary data.</text>
</comment>
<dbReference type="Gene3D" id="3.40.50.20">
    <property type="match status" value="1"/>
</dbReference>
<dbReference type="InterPro" id="IPR011004">
    <property type="entry name" value="Trimer_LpxA-like_sf"/>
</dbReference>
<protein>
    <submittedName>
        <fullName evidence="4">Acetyltransferase</fullName>
    </submittedName>
</protein>
<dbReference type="CDD" id="cd03360">
    <property type="entry name" value="LbH_AT_putative"/>
    <property type="match status" value="1"/>
</dbReference>
<dbReference type="PANTHER" id="PTHR43300:SF7">
    <property type="entry name" value="UDP-N-ACETYLBACILLOSAMINE N-ACETYLTRANSFERASE"/>
    <property type="match status" value="1"/>
</dbReference>
<keyword evidence="1" id="KW-0808">Transferase</keyword>
<dbReference type="Proteomes" id="UP001205965">
    <property type="component" value="Unassembled WGS sequence"/>
</dbReference>
<feature type="domain" description="PglD N-terminal" evidence="3">
    <location>
        <begin position="7"/>
        <end position="93"/>
    </location>
</feature>
<dbReference type="EMBL" id="JANWTC010000019">
    <property type="protein sequence ID" value="MCS5480811.1"/>
    <property type="molecule type" value="Genomic_DNA"/>
</dbReference>
<dbReference type="InterPro" id="IPR041561">
    <property type="entry name" value="PglD_N"/>
</dbReference>
<organism evidence="4 5">
    <name type="scientific">Corynebacterium lemuris</name>
    <dbReference type="NCBI Taxonomy" id="1859292"/>
    <lineage>
        <taxon>Bacteria</taxon>
        <taxon>Bacillati</taxon>
        <taxon>Actinomycetota</taxon>
        <taxon>Actinomycetes</taxon>
        <taxon>Mycobacteriales</taxon>
        <taxon>Corynebacteriaceae</taxon>
        <taxon>Corynebacterium</taxon>
    </lineage>
</organism>
<gene>
    <name evidence="4" type="ORF">NYP18_14285</name>
</gene>
<reference evidence="4 5" key="1">
    <citation type="submission" date="2022-08" db="EMBL/GenBank/DDBJ databases">
        <title>YIM 101645 draft genome.</title>
        <authorList>
            <person name="Chen X."/>
        </authorList>
    </citation>
    <scope>NUCLEOTIDE SEQUENCE [LARGE SCALE GENOMIC DNA]</scope>
    <source>
        <strain evidence="4 5">YIM 101645</strain>
    </source>
</reference>
<sequence length="219" mass="22610">MVDEINRVVVVGAAGFGRESLDVLEAMQAGGADLEMMGVIDDNPSEVNLNRLAARGVPYLGTVDNWLSSSPSNIGFVLGVGNPSVRRRLAQRLENAGFSPFSAVHPKSVIGSESKLSAGVVICAGAVIDTNVQLGSHVHINKNVTIGHDVSVGDFVSVNPAAVIAGEVRIQDDVLVGATATVLQNLTVGERTIVGAAALVTKDVPNDVVVKGVPGVWNA</sequence>
<evidence type="ECO:0000259" key="3">
    <source>
        <dbReference type="Pfam" id="PF17836"/>
    </source>
</evidence>
<dbReference type="Gene3D" id="2.160.10.10">
    <property type="entry name" value="Hexapeptide repeat proteins"/>
    <property type="match status" value="1"/>
</dbReference>
<dbReference type="NCBIfam" id="TIGR03570">
    <property type="entry name" value="NeuD_NnaD"/>
    <property type="match status" value="1"/>
</dbReference>
<keyword evidence="2" id="KW-0677">Repeat</keyword>
<evidence type="ECO:0000256" key="2">
    <source>
        <dbReference type="ARBA" id="ARBA00022737"/>
    </source>
</evidence>
<evidence type="ECO:0000256" key="1">
    <source>
        <dbReference type="ARBA" id="ARBA00022679"/>
    </source>
</evidence>
<evidence type="ECO:0000313" key="5">
    <source>
        <dbReference type="Proteomes" id="UP001205965"/>
    </source>
</evidence>